<evidence type="ECO:0000256" key="1">
    <source>
        <dbReference type="SAM" id="Phobius"/>
    </source>
</evidence>
<dbReference type="SUPFAM" id="SSF53649">
    <property type="entry name" value="Alkaline phosphatase-like"/>
    <property type="match status" value="1"/>
</dbReference>
<keyword evidence="1" id="KW-0812">Transmembrane</keyword>
<dbReference type="RefSeq" id="WP_123197266.1">
    <property type="nucleotide sequence ID" value="NZ_QICB01000001.1"/>
</dbReference>
<dbReference type="Proteomes" id="UP000267368">
    <property type="component" value="Unassembled WGS sequence"/>
</dbReference>
<feature type="transmembrane region" description="Helical" evidence="1">
    <location>
        <begin position="12"/>
        <end position="33"/>
    </location>
</feature>
<keyword evidence="4" id="KW-1185">Reference proteome</keyword>
<feature type="transmembrane region" description="Helical" evidence="1">
    <location>
        <begin position="270"/>
        <end position="290"/>
    </location>
</feature>
<feature type="domain" description="Sulfatase N-terminal" evidence="2">
    <location>
        <begin position="319"/>
        <end position="628"/>
    </location>
</feature>
<evidence type="ECO:0000313" key="3">
    <source>
        <dbReference type="EMBL" id="RNL21424.1"/>
    </source>
</evidence>
<feature type="transmembrane region" description="Helical" evidence="1">
    <location>
        <begin position="237"/>
        <end position="258"/>
    </location>
</feature>
<dbReference type="Gene3D" id="3.40.720.10">
    <property type="entry name" value="Alkaline Phosphatase, subunit A"/>
    <property type="match status" value="1"/>
</dbReference>
<reference evidence="4" key="1">
    <citation type="submission" date="2018-05" db="EMBL/GenBank/DDBJ databases">
        <title>Genome Sequencing of selected type strains of the family Eggerthellaceae.</title>
        <authorList>
            <person name="Danylec N."/>
            <person name="Stoll D.A."/>
            <person name="Doetsch A."/>
            <person name="Huch M."/>
        </authorList>
    </citation>
    <scope>NUCLEOTIDE SEQUENCE [LARGE SCALE GENOMIC DNA]</scope>
    <source>
        <strain evidence="4">DSM 17537</strain>
    </source>
</reference>
<dbReference type="InterPro" id="IPR017850">
    <property type="entry name" value="Alkaline_phosphatase_core_sf"/>
</dbReference>
<feature type="transmembrane region" description="Helical" evidence="1">
    <location>
        <begin position="172"/>
        <end position="191"/>
    </location>
</feature>
<evidence type="ECO:0000259" key="2">
    <source>
        <dbReference type="Pfam" id="PF00884"/>
    </source>
</evidence>
<proteinExistence type="predicted"/>
<feature type="transmembrane region" description="Helical" evidence="1">
    <location>
        <begin position="198"/>
        <end position="217"/>
    </location>
</feature>
<sequence>MAVDAKQRRAYASVKAADCFVVLSIAVVLAAGFARPAYAYVDPSVMTYTIQALAGVAVALSAVIGVAWRRLRKFLFKALRIDPNAGKEADASVHRIEGDDAERARLRAEADERARRLERSLDAEKPVEFCRSARFLFALAASAMLFFTVVVAGPLEIVAASPESLMFSVDDVAGLLVAAGVAATIVSAAAMSCLKGRAFGFVFAATAVLGIAAYVQATFMNASLPPADGSQVDWEAYLSVTLLTGAVWVALFASAAVLSWKKPLAFTGSAAALCLVGIVAQGISLGLVLLTPGDDGYTPLDDKPTVTMEGISEVSSRDNVIVFVLDTFDTEYLRRAVETDPTCLDAFTGFTWFENSTGSMIPTRYAMSTLLTGRSLAADDASYSTRKIADWYTQPNLLDDIAAQGYAVDLYATDIYDAIGALEAKADNIKPLACEIDRPAALAMLVKCALYRDLPWALKPLCWFYTDEVNNEVLVEHPDDPSRSVWKMDDAGYYDLLSRQGLTAVEKGEAGSFRVIHMAGTHAPYTIGRDGLRVEGEGDMIEQGLGALHIVEAYLDELKRLGLYDSATIVVTADHGDWYLADEISGPTNPMLIAKPASSGDASRAPLKVSQVPTGHLDFAATVLDAVGGDPSTYGGMNMFDVPDEPRTRYFCSTSVVGPDNEYTRIKEWSIDGEATDWSAWHATGAEWPIE</sequence>
<keyword evidence="1" id="KW-1133">Transmembrane helix</keyword>
<name>A0A3N0AH47_9ACTN</name>
<dbReference type="AlphaFoldDB" id="A0A3N0AH47"/>
<feature type="transmembrane region" description="Helical" evidence="1">
    <location>
        <begin position="45"/>
        <end position="68"/>
    </location>
</feature>
<protein>
    <submittedName>
        <fullName evidence="3">Arylsulfatase</fullName>
    </submittedName>
</protein>
<keyword evidence="1" id="KW-0472">Membrane</keyword>
<accession>A0A3N0AH47</accession>
<comment type="caution">
    <text evidence="3">The sequence shown here is derived from an EMBL/GenBank/DDBJ whole genome shotgun (WGS) entry which is preliminary data.</text>
</comment>
<gene>
    <name evidence="3" type="ORF">DMP07_00820</name>
</gene>
<dbReference type="InterPro" id="IPR000917">
    <property type="entry name" value="Sulfatase_N"/>
</dbReference>
<evidence type="ECO:0000313" key="4">
    <source>
        <dbReference type="Proteomes" id="UP000267368"/>
    </source>
</evidence>
<dbReference type="OrthoDB" id="2026867at2"/>
<feature type="transmembrane region" description="Helical" evidence="1">
    <location>
        <begin position="135"/>
        <end position="160"/>
    </location>
</feature>
<dbReference type="Pfam" id="PF00884">
    <property type="entry name" value="Sulfatase"/>
    <property type="match status" value="1"/>
</dbReference>
<organism evidence="3 4">
    <name type="scientific">Slackia faecicanis</name>
    <dbReference type="NCBI Taxonomy" id="255723"/>
    <lineage>
        <taxon>Bacteria</taxon>
        <taxon>Bacillati</taxon>
        <taxon>Actinomycetota</taxon>
        <taxon>Coriobacteriia</taxon>
        <taxon>Eggerthellales</taxon>
        <taxon>Eggerthellaceae</taxon>
        <taxon>Slackia</taxon>
    </lineage>
</organism>
<dbReference type="EMBL" id="QICB01000001">
    <property type="protein sequence ID" value="RNL21424.1"/>
    <property type="molecule type" value="Genomic_DNA"/>
</dbReference>